<proteinExistence type="predicted"/>
<keyword evidence="2" id="KW-0812">Transmembrane</keyword>
<name>A0ABP6PA24_9ACTN</name>
<keyword evidence="2" id="KW-0472">Membrane</keyword>
<evidence type="ECO:0000256" key="1">
    <source>
        <dbReference type="SAM" id="MobiDB-lite"/>
    </source>
</evidence>
<dbReference type="EMBL" id="BAAAVV010000005">
    <property type="protein sequence ID" value="GAA3170334.1"/>
    <property type="molecule type" value="Genomic_DNA"/>
</dbReference>
<evidence type="ECO:0000313" key="3">
    <source>
        <dbReference type="EMBL" id="GAA3170334.1"/>
    </source>
</evidence>
<accession>A0ABP6PA24</accession>
<gene>
    <name evidence="3" type="ORF">GCM10010531_24430</name>
</gene>
<reference evidence="4" key="1">
    <citation type="journal article" date="2019" name="Int. J. Syst. Evol. Microbiol.">
        <title>The Global Catalogue of Microorganisms (GCM) 10K type strain sequencing project: providing services to taxonomists for standard genome sequencing and annotation.</title>
        <authorList>
            <consortium name="The Broad Institute Genomics Platform"/>
            <consortium name="The Broad Institute Genome Sequencing Center for Infectious Disease"/>
            <person name="Wu L."/>
            <person name="Ma J."/>
        </authorList>
    </citation>
    <scope>NUCLEOTIDE SEQUENCE [LARGE SCALE GENOMIC DNA]</scope>
    <source>
        <strain evidence="4">JCM 15614</strain>
    </source>
</reference>
<organism evidence="3 4">
    <name type="scientific">Blastococcus jejuensis</name>
    <dbReference type="NCBI Taxonomy" id="351224"/>
    <lineage>
        <taxon>Bacteria</taxon>
        <taxon>Bacillati</taxon>
        <taxon>Actinomycetota</taxon>
        <taxon>Actinomycetes</taxon>
        <taxon>Geodermatophilales</taxon>
        <taxon>Geodermatophilaceae</taxon>
        <taxon>Blastococcus</taxon>
    </lineage>
</organism>
<keyword evidence="2" id="KW-1133">Transmembrane helix</keyword>
<evidence type="ECO:0000256" key="2">
    <source>
        <dbReference type="SAM" id="Phobius"/>
    </source>
</evidence>
<feature type="transmembrane region" description="Helical" evidence="2">
    <location>
        <begin position="6"/>
        <end position="26"/>
    </location>
</feature>
<keyword evidence="4" id="KW-1185">Reference proteome</keyword>
<dbReference type="Gene3D" id="1.20.1440.20">
    <property type="entry name" value="LemA-like domain"/>
    <property type="match status" value="1"/>
</dbReference>
<evidence type="ECO:0000313" key="4">
    <source>
        <dbReference type="Proteomes" id="UP001499924"/>
    </source>
</evidence>
<dbReference type="InterPro" id="IPR023353">
    <property type="entry name" value="LemA-like_dom_sf"/>
</dbReference>
<dbReference type="SUPFAM" id="SSF140478">
    <property type="entry name" value="LemA-like"/>
    <property type="match status" value="1"/>
</dbReference>
<dbReference type="RefSeq" id="WP_344689163.1">
    <property type="nucleotide sequence ID" value="NZ_BAAAVV010000005.1"/>
</dbReference>
<dbReference type="Proteomes" id="UP001499924">
    <property type="component" value="Unassembled WGS sequence"/>
</dbReference>
<evidence type="ECO:0008006" key="5">
    <source>
        <dbReference type="Google" id="ProtNLM"/>
    </source>
</evidence>
<protein>
    <recommendedName>
        <fullName evidence="5">LemA protein</fullName>
    </recommendedName>
</protein>
<feature type="region of interest" description="Disordered" evidence="1">
    <location>
        <begin position="162"/>
        <end position="190"/>
    </location>
</feature>
<sequence length="190" mass="20908">MTTEVWGLLAGGVFLVLLAWTAWTLVRLRRLEERVARAWTALDLQLQRRAGLAAELARDHPDVVGQERAPYLAAFAADARAPGDGDRETAENLLGRELRELGPDVRKLPAALREDLEGTVTRVGLARRFYNDAVRDTRALRRGRYTRLLRLHASRPLPRFFDIDDRPGAVPTGAGGAGSAGHPPPYDGPS</sequence>
<comment type="caution">
    <text evidence="3">The sequence shown here is derived from an EMBL/GenBank/DDBJ whole genome shotgun (WGS) entry which is preliminary data.</text>
</comment>